<dbReference type="eggNOG" id="COG0789">
    <property type="taxonomic scope" value="Bacteria"/>
</dbReference>
<keyword evidence="4" id="KW-0804">Transcription</keyword>
<evidence type="ECO:0000256" key="2">
    <source>
        <dbReference type="ARBA" id="ARBA00023015"/>
    </source>
</evidence>
<dbReference type="Proteomes" id="UP000027178">
    <property type="component" value="Unassembled WGS sequence"/>
</dbReference>
<dbReference type="SUPFAM" id="SSF89082">
    <property type="entry name" value="Antibiotic binding domain of TipA-like multidrug resistance regulators"/>
    <property type="match status" value="1"/>
</dbReference>
<dbReference type="CDD" id="cd01106">
    <property type="entry name" value="HTH_TipAL-Mta"/>
    <property type="match status" value="1"/>
</dbReference>
<evidence type="ECO:0000256" key="1">
    <source>
        <dbReference type="ARBA" id="ARBA00022491"/>
    </source>
</evidence>
<dbReference type="Gene3D" id="1.10.1660.10">
    <property type="match status" value="1"/>
</dbReference>
<evidence type="ECO:0000256" key="3">
    <source>
        <dbReference type="ARBA" id="ARBA00023125"/>
    </source>
</evidence>
<keyword evidence="7" id="KW-1185">Reference proteome</keyword>
<name>A0A066Z163_9ACTN</name>
<evidence type="ECO:0000313" key="6">
    <source>
        <dbReference type="EMBL" id="KDN87197.1"/>
    </source>
</evidence>
<sequence length="132" mass="14612">MVAWPIAEVARMSGVTARTLRHYSEIGLLRPAWIGANGHRHYAEDELLRLRQILVLRELGLGLREIGEILSSQADRLEALRQLTPMAAADFTATGAACVANEQWRAAYERIAAGLAAYQRDAITAYAEIRLP</sequence>
<dbReference type="GO" id="GO:0003700">
    <property type="term" value="F:DNA-binding transcription factor activity"/>
    <property type="evidence" value="ECO:0007669"/>
    <property type="project" value="InterPro"/>
</dbReference>
<dbReference type="AlphaFoldDB" id="A0A066Z163"/>
<keyword evidence="1" id="KW-0678">Repressor</keyword>
<dbReference type="InterPro" id="IPR000551">
    <property type="entry name" value="MerR-type_HTH_dom"/>
</dbReference>
<comment type="caution">
    <text evidence="6">The sequence shown here is derived from an EMBL/GenBank/DDBJ whole genome shotgun (WGS) entry which is preliminary data.</text>
</comment>
<dbReference type="InterPro" id="IPR047057">
    <property type="entry name" value="MerR_fam"/>
</dbReference>
<keyword evidence="3" id="KW-0238">DNA-binding</keyword>
<dbReference type="Gene3D" id="1.10.490.50">
    <property type="entry name" value="Antibiotic binding domain of TipA-like multidrug resistance regulators"/>
    <property type="match status" value="1"/>
</dbReference>
<dbReference type="PANTHER" id="PTHR30204">
    <property type="entry name" value="REDOX-CYCLING DRUG-SENSING TRANSCRIPTIONAL ACTIVATOR SOXR"/>
    <property type="match status" value="1"/>
</dbReference>
<dbReference type="GO" id="GO:0003677">
    <property type="term" value="F:DNA binding"/>
    <property type="evidence" value="ECO:0007669"/>
    <property type="project" value="UniProtKB-KW"/>
</dbReference>
<protein>
    <submittedName>
        <fullName evidence="6">MerR family transcriptional regulator</fullName>
    </submittedName>
</protein>
<dbReference type="SMART" id="SM00422">
    <property type="entry name" value="HTH_MERR"/>
    <property type="match status" value="1"/>
</dbReference>
<dbReference type="EMBL" id="JNBY01000050">
    <property type="protein sequence ID" value="KDN87197.1"/>
    <property type="molecule type" value="Genomic_DNA"/>
</dbReference>
<gene>
    <name evidence="6" type="ORF">KCH_12820</name>
</gene>
<dbReference type="PATRIC" id="fig|1348663.4.peg.1224"/>
<accession>A0A066Z163</accession>
<dbReference type="InterPro" id="IPR009061">
    <property type="entry name" value="DNA-bd_dom_put_sf"/>
</dbReference>
<feature type="domain" description="HTH merR-type" evidence="5">
    <location>
        <begin position="3"/>
        <end position="72"/>
    </location>
</feature>
<dbReference type="HOGENOM" id="CLU_1914260_0_0_11"/>
<dbReference type="SUPFAM" id="SSF46955">
    <property type="entry name" value="Putative DNA-binding domain"/>
    <property type="match status" value="1"/>
</dbReference>
<evidence type="ECO:0000313" key="7">
    <source>
        <dbReference type="Proteomes" id="UP000027178"/>
    </source>
</evidence>
<evidence type="ECO:0000256" key="4">
    <source>
        <dbReference type="ARBA" id="ARBA00023163"/>
    </source>
</evidence>
<reference evidence="6 7" key="1">
    <citation type="submission" date="2014-05" db="EMBL/GenBank/DDBJ databases">
        <title>Draft Genome Sequence of Kitasatospora cheerisanensis KCTC 2395.</title>
        <authorList>
            <person name="Nam D.H."/>
        </authorList>
    </citation>
    <scope>NUCLEOTIDE SEQUENCE [LARGE SCALE GENOMIC DNA]</scope>
    <source>
        <strain evidence="6 7">KCTC 2395</strain>
    </source>
</reference>
<proteinExistence type="predicted"/>
<dbReference type="PANTHER" id="PTHR30204:SF69">
    <property type="entry name" value="MERR-FAMILY TRANSCRIPTIONAL REGULATOR"/>
    <property type="match status" value="1"/>
</dbReference>
<dbReference type="Pfam" id="PF13411">
    <property type="entry name" value="MerR_1"/>
    <property type="match status" value="1"/>
</dbReference>
<dbReference type="InterPro" id="IPR036244">
    <property type="entry name" value="TipA-like_antibiotic-bd"/>
</dbReference>
<evidence type="ECO:0000259" key="5">
    <source>
        <dbReference type="PROSITE" id="PS50937"/>
    </source>
</evidence>
<dbReference type="PROSITE" id="PS50937">
    <property type="entry name" value="HTH_MERR_2"/>
    <property type="match status" value="1"/>
</dbReference>
<keyword evidence="2" id="KW-0805">Transcription regulation</keyword>
<dbReference type="PRINTS" id="PR00040">
    <property type="entry name" value="HTHMERR"/>
</dbReference>
<organism evidence="6 7">
    <name type="scientific">Kitasatospora cheerisanensis KCTC 2395</name>
    <dbReference type="NCBI Taxonomy" id="1348663"/>
    <lineage>
        <taxon>Bacteria</taxon>
        <taxon>Bacillati</taxon>
        <taxon>Actinomycetota</taxon>
        <taxon>Actinomycetes</taxon>
        <taxon>Kitasatosporales</taxon>
        <taxon>Streptomycetaceae</taxon>
        <taxon>Kitasatospora</taxon>
    </lineage>
</organism>